<accession>A0A6B1DS41</accession>
<name>A0A6B1DS41_9CHLR</name>
<dbReference type="NCBIfam" id="TIGR00945">
    <property type="entry name" value="tatC"/>
    <property type="match status" value="1"/>
</dbReference>
<evidence type="ECO:0000313" key="6">
    <source>
        <dbReference type="EMBL" id="MYD90108.1"/>
    </source>
</evidence>
<keyword evidence="5" id="KW-0813">Transport</keyword>
<comment type="subcellular location">
    <subcellularLocation>
        <location evidence="5">Cell membrane</location>
        <topology evidence="5">Multi-pass membrane protein</topology>
    </subcellularLocation>
    <subcellularLocation>
        <location evidence="1">Membrane</location>
        <topology evidence="1">Multi-pass membrane protein</topology>
    </subcellularLocation>
</comment>
<dbReference type="InterPro" id="IPR002033">
    <property type="entry name" value="TatC"/>
</dbReference>
<comment type="function">
    <text evidence="5">Part of the twin-arginine translocation (Tat) system that transports large folded proteins containing a characteristic twin-arginine motif in their signal peptide across membranes.</text>
</comment>
<evidence type="ECO:0000256" key="4">
    <source>
        <dbReference type="ARBA" id="ARBA00023136"/>
    </source>
</evidence>
<feature type="transmembrane region" description="Helical" evidence="5">
    <location>
        <begin position="197"/>
        <end position="217"/>
    </location>
</feature>
<sequence>MTTAQIPNQEIPQGEGGQMSIMDHLRELRTRMIWIFASLAVGTLLGMVASEWVVSAIVNKWNVMLQAISPFEPIAAFFRVSVTLGVAFATPMITYQILAFIVPGLYPHEKRSLLYLTPAIFALFICGGAFAYYVMLPVAVAFLQQFWNELIEANWSVREFVFFTVRITFWIGVFFELPLVMAFLARIGIVSGPKLLGWWRYAIVLSSVVAAIITPTIDPVNMAIALFPLILLYFIGVGLAYLLYRPREPRDFSETEDEGQQE</sequence>
<feature type="transmembrane region" description="Helical" evidence="5">
    <location>
        <begin position="74"/>
        <end position="101"/>
    </location>
</feature>
<protein>
    <recommendedName>
        <fullName evidence="5">Sec-independent protein translocase protein TatC</fullName>
    </recommendedName>
</protein>
<evidence type="ECO:0000256" key="2">
    <source>
        <dbReference type="ARBA" id="ARBA00022692"/>
    </source>
</evidence>
<organism evidence="6">
    <name type="scientific">Caldilineaceae bacterium SB0662_bin_9</name>
    <dbReference type="NCBI Taxonomy" id="2605258"/>
    <lineage>
        <taxon>Bacteria</taxon>
        <taxon>Bacillati</taxon>
        <taxon>Chloroflexota</taxon>
        <taxon>Caldilineae</taxon>
        <taxon>Caldilineales</taxon>
        <taxon>Caldilineaceae</taxon>
    </lineage>
</organism>
<feature type="transmembrane region" description="Helical" evidence="5">
    <location>
        <begin position="32"/>
        <end position="54"/>
    </location>
</feature>
<dbReference type="GO" id="GO:0009977">
    <property type="term" value="F:proton motive force dependent protein transmembrane transporter activity"/>
    <property type="evidence" value="ECO:0007669"/>
    <property type="project" value="TreeGrafter"/>
</dbReference>
<dbReference type="GO" id="GO:0033281">
    <property type="term" value="C:TAT protein transport complex"/>
    <property type="evidence" value="ECO:0007669"/>
    <property type="project" value="UniProtKB-UniRule"/>
</dbReference>
<dbReference type="EMBL" id="VXPY01000049">
    <property type="protein sequence ID" value="MYD90108.1"/>
    <property type="molecule type" value="Genomic_DNA"/>
</dbReference>
<dbReference type="Pfam" id="PF00902">
    <property type="entry name" value="TatC"/>
    <property type="match status" value="1"/>
</dbReference>
<keyword evidence="5" id="KW-1003">Cell membrane</keyword>
<keyword evidence="5" id="KW-0811">Translocation</keyword>
<gene>
    <name evidence="5 6" type="primary">tatC</name>
    <name evidence="6" type="ORF">F4Y08_07180</name>
</gene>
<feature type="transmembrane region" description="Helical" evidence="5">
    <location>
        <begin position="113"/>
        <end position="140"/>
    </location>
</feature>
<keyword evidence="3 5" id="KW-1133">Transmembrane helix</keyword>
<dbReference type="GO" id="GO:0065002">
    <property type="term" value="P:intracellular protein transmembrane transport"/>
    <property type="evidence" value="ECO:0007669"/>
    <property type="project" value="TreeGrafter"/>
</dbReference>
<proteinExistence type="inferred from homology"/>
<dbReference type="AlphaFoldDB" id="A0A6B1DS41"/>
<evidence type="ECO:0000256" key="1">
    <source>
        <dbReference type="ARBA" id="ARBA00004141"/>
    </source>
</evidence>
<feature type="transmembrane region" description="Helical" evidence="5">
    <location>
        <begin position="223"/>
        <end position="244"/>
    </location>
</feature>
<keyword evidence="2 5" id="KW-0812">Transmembrane</keyword>
<comment type="similarity">
    <text evidence="5">Belongs to the TatC family.</text>
</comment>
<reference evidence="6" key="1">
    <citation type="submission" date="2019-09" db="EMBL/GenBank/DDBJ databases">
        <title>Characterisation of the sponge microbiome using genome-centric metagenomics.</title>
        <authorList>
            <person name="Engelberts J.P."/>
            <person name="Robbins S.J."/>
            <person name="De Goeij J.M."/>
            <person name="Aranda M."/>
            <person name="Bell S.C."/>
            <person name="Webster N.S."/>
        </authorList>
    </citation>
    <scope>NUCLEOTIDE SEQUENCE</scope>
    <source>
        <strain evidence="6">SB0662_bin_9</strain>
    </source>
</reference>
<dbReference type="PANTHER" id="PTHR30371">
    <property type="entry name" value="SEC-INDEPENDENT PROTEIN TRANSLOCASE PROTEIN TATC"/>
    <property type="match status" value="1"/>
</dbReference>
<dbReference type="GO" id="GO:0043953">
    <property type="term" value="P:protein transport by the Tat complex"/>
    <property type="evidence" value="ECO:0007669"/>
    <property type="project" value="UniProtKB-UniRule"/>
</dbReference>
<comment type="subunit">
    <text evidence="5">Forms a complex with TatA.</text>
</comment>
<dbReference type="HAMAP" id="MF_00902">
    <property type="entry name" value="TatC"/>
    <property type="match status" value="1"/>
</dbReference>
<comment type="caution">
    <text evidence="6">The sequence shown here is derived from an EMBL/GenBank/DDBJ whole genome shotgun (WGS) entry which is preliminary data.</text>
</comment>
<keyword evidence="5" id="KW-0653">Protein transport</keyword>
<evidence type="ECO:0000256" key="5">
    <source>
        <dbReference type="HAMAP-Rule" id="MF_00902"/>
    </source>
</evidence>
<feature type="transmembrane region" description="Helical" evidence="5">
    <location>
        <begin position="160"/>
        <end position="185"/>
    </location>
</feature>
<dbReference type="PANTHER" id="PTHR30371:SF0">
    <property type="entry name" value="SEC-INDEPENDENT PROTEIN TRANSLOCASE PROTEIN TATC, CHLOROPLASTIC-RELATED"/>
    <property type="match status" value="1"/>
</dbReference>
<dbReference type="PRINTS" id="PR01840">
    <property type="entry name" value="TATCFAMILY"/>
</dbReference>
<evidence type="ECO:0000256" key="3">
    <source>
        <dbReference type="ARBA" id="ARBA00022989"/>
    </source>
</evidence>
<keyword evidence="4 5" id="KW-0472">Membrane</keyword>